<feature type="domain" description="HTH tetR-type" evidence="5">
    <location>
        <begin position="8"/>
        <end position="68"/>
    </location>
</feature>
<evidence type="ECO:0000313" key="7">
    <source>
        <dbReference type="Proteomes" id="UP001596160"/>
    </source>
</evidence>
<reference evidence="7" key="1">
    <citation type="journal article" date="2019" name="Int. J. Syst. Evol. Microbiol.">
        <title>The Global Catalogue of Microorganisms (GCM) 10K type strain sequencing project: providing services to taxonomists for standard genome sequencing and annotation.</title>
        <authorList>
            <consortium name="The Broad Institute Genomics Platform"/>
            <consortium name="The Broad Institute Genome Sequencing Center for Infectious Disease"/>
            <person name="Wu L."/>
            <person name="Ma J."/>
        </authorList>
    </citation>
    <scope>NUCLEOTIDE SEQUENCE [LARGE SCALE GENOMIC DNA]</scope>
    <source>
        <strain evidence="7">PCU 266</strain>
    </source>
</reference>
<dbReference type="Pfam" id="PF00440">
    <property type="entry name" value="TetR_N"/>
    <property type="match status" value="1"/>
</dbReference>
<feature type="DNA-binding region" description="H-T-H motif" evidence="4">
    <location>
        <begin position="31"/>
        <end position="50"/>
    </location>
</feature>
<evidence type="ECO:0000256" key="3">
    <source>
        <dbReference type="ARBA" id="ARBA00023163"/>
    </source>
</evidence>
<evidence type="ECO:0000259" key="5">
    <source>
        <dbReference type="PROSITE" id="PS50977"/>
    </source>
</evidence>
<dbReference type="PANTHER" id="PTHR30055:SF234">
    <property type="entry name" value="HTH-TYPE TRANSCRIPTIONAL REGULATOR BETI"/>
    <property type="match status" value="1"/>
</dbReference>
<dbReference type="InterPro" id="IPR047923">
    <property type="entry name" value="ArpA-like"/>
</dbReference>
<dbReference type="InterPro" id="IPR001647">
    <property type="entry name" value="HTH_TetR"/>
</dbReference>
<dbReference type="NCBIfam" id="NF041196">
    <property type="entry name" value="ScbR_bind_reg"/>
    <property type="match status" value="1"/>
</dbReference>
<dbReference type="InterPro" id="IPR050109">
    <property type="entry name" value="HTH-type_TetR-like_transc_reg"/>
</dbReference>
<evidence type="ECO:0000256" key="1">
    <source>
        <dbReference type="ARBA" id="ARBA00023015"/>
    </source>
</evidence>
<gene>
    <name evidence="6" type="ORF">ACFPRH_23740</name>
</gene>
<accession>A0ABW0ASK7</accession>
<dbReference type="Proteomes" id="UP001596160">
    <property type="component" value="Unassembled WGS sequence"/>
</dbReference>
<sequence length="222" mass="24170">MAKQERSIRTRRKILEAAASVFEEHGYGAAKLSAVLERAEVTKGALYFHFTSKEELAYAVLDAQTEFPVRRVQRCRLQEFVDIGLLFAHRLSTDVLLRGSVRLTLDRGSGELDRSGPYRGWIELNHQVLKEAQEHGEVLPHVDVEETARIVVGGYAGINLMTQITGGLEDLEAMAGAFYRHVLPGVAAPGVLGTLDMAPDRGARLLAAGPERSTGGEPAPPG</sequence>
<dbReference type="PANTHER" id="PTHR30055">
    <property type="entry name" value="HTH-TYPE TRANSCRIPTIONAL REGULATOR RUTR"/>
    <property type="match status" value="1"/>
</dbReference>
<comment type="caution">
    <text evidence="6">The sequence shown here is derived from an EMBL/GenBank/DDBJ whole genome shotgun (WGS) entry which is preliminary data.</text>
</comment>
<keyword evidence="2 4" id="KW-0238">DNA-binding</keyword>
<dbReference type="PROSITE" id="PS50977">
    <property type="entry name" value="HTH_TETR_2"/>
    <property type="match status" value="1"/>
</dbReference>
<evidence type="ECO:0000313" key="6">
    <source>
        <dbReference type="EMBL" id="MFC5154754.1"/>
    </source>
</evidence>
<organism evidence="6 7">
    <name type="scientific">Streptomyces amakusaensis</name>
    <dbReference type="NCBI Taxonomy" id="67271"/>
    <lineage>
        <taxon>Bacteria</taxon>
        <taxon>Bacillati</taxon>
        <taxon>Actinomycetota</taxon>
        <taxon>Actinomycetes</taxon>
        <taxon>Kitasatosporales</taxon>
        <taxon>Streptomycetaceae</taxon>
        <taxon>Streptomyces</taxon>
    </lineage>
</organism>
<dbReference type="SUPFAM" id="SSF48498">
    <property type="entry name" value="Tetracyclin repressor-like, C-terminal domain"/>
    <property type="match status" value="1"/>
</dbReference>
<keyword evidence="1" id="KW-0805">Transcription regulation</keyword>
<protein>
    <submittedName>
        <fullName evidence="6">ScbR family autoregulator-binding transcription factor</fullName>
    </submittedName>
</protein>
<dbReference type="Gene3D" id="1.10.357.10">
    <property type="entry name" value="Tetracycline Repressor, domain 2"/>
    <property type="match status" value="1"/>
</dbReference>
<dbReference type="RefSeq" id="WP_344482220.1">
    <property type="nucleotide sequence ID" value="NZ_BAAASB010000017.1"/>
</dbReference>
<name>A0ABW0ASK7_9ACTN</name>
<evidence type="ECO:0000256" key="2">
    <source>
        <dbReference type="ARBA" id="ARBA00023125"/>
    </source>
</evidence>
<dbReference type="PRINTS" id="PR00455">
    <property type="entry name" value="HTHTETR"/>
</dbReference>
<keyword evidence="3" id="KW-0804">Transcription</keyword>
<dbReference type="EMBL" id="JBHSKP010000017">
    <property type="protein sequence ID" value="MFC5154754.1"/>
    <property type="molecule type" value="Genomic_DNA"/>
</dbReference>
<dbReference type="InterPro" id="IPR036271">
    <property type="entry name" value="Tet_transcr_reg_TetR-rel_C_sf"/>
</dbReference>
<dbReference type="InterPro" id="IPR009057">
    <property type="entry name" value="Homeodomain-like_sf"/>
</dbReference>
<dbReference type="SUPFAM" id="SSF46689">
    <property type="entry name" value="Homeodomain-like"/>
    <property type="match status" value="1"/>
</dbReference>
<keyword evidence="7" id="KW-1185">Reference proteome</keyword>
<evidence type="ECO:0000256" key="4">
    <source>
        <dbReference type="PROSITE-ProRule" id="PRU00335"/>
    </source>
</evidence>
<proteinExistence type="predicted"/>